<dbReference type="SUPFAM" id="SSF56024">
    <property type="entry name" value="Phospholipase D/nuclease"/>
    <property type="match status" value="1"/>
</dbReference>
<reference evidence="3 5" key="2">
    <citation type="submission" date="2019-08" db="EMBL/GenBank/DDBJ databases">
        <title>Rapid identification of Enteric Bacteria from Whole Genome Sequences (WGS) using Average Nucleotide Identity (ANI).</title>
        <authorList>
            <person name="Lane C."/>
        </authorList>
    </citation>
    <scope>NUCLEOTIDE SEQUENCE [LARGE SCALE GENOMIC DNA]</scope>
    <source>
        <strain evidence="3 5">D4984</strain>
    </source>
</reference>
<reference evidence="2 4" key="1">
    <citation type="submission" date="2019-05" db="EMBL/GenBank/DDBJ databases">
        <title>Draft genomes of eight strains of Campylobacter helveticus isolated from cats and a dog in New Zealand.</title>
        <authorList>
            <person name="Bojanic K."/>
            <person name="Midwinter A.C."/>
            <person name="Biggs P.J."/>
            <person name="Acke E."/>
            <person name="Cornelius A.J."/>
            <person name="Marshall J.C."/>
        </authorList>
    </citation>
    <scope>NUCLEOTIDE SEQUENCE [LARGE SCALE GENOMIC DNA]</scope>
    <source>
        <strain evidence="2 4">ACP123b</strain>
    </source>
</reference>
<dbReference type="EMBL" id="VRMA01000018">
    <property type="protein sequence ID" value="TXK59152.1"/>
    <property type="molecule type" value="Genomic_DNA"/>
</dbReference>
<dbReference type="GO" id="GO:0003824">
    <property type="term" value="F:catalytic activity"/>
    <property type="evidence" value="ECO:0007669"/>
    <property type="project" value="InterPro"/>
</dbReference>
<protein>
    <recommendedName>
        <fullName evidence="1">PLD phosphodiesterase domain-containing protein</fullName>
    </recommendedName>
</protein>
<dbReference type="Proteomes" id="UP000306813">
    <property type="component" value="Unassembled WGS sequence"/>
</dbReference>
<dbReference type="InterPro" id="IPR001736">
    <property type="entry name" value="PLipase_D/transphosphatidylase"/>
</dbReference>
<evidence type="ECO:0000259" key="1">
    <source>
        <dbReference type="PROSITE" id="PS50035"/>
    </source>
</evidence>
<dbReference type="EMBL" id="VDBS01000016">
    <property type="protein sequence ID" value="TNB58601.1"/>
    <property type="molecule type" value="Genomic_DNA"/>
</dbReference>
<sequence>MLDEKYDIDKSATLLFENLIDTSKFDTNKNKAFTDNVEKFNALESEKIQKRANLELDISEGKILEVGEHKDYFLYALKNAKECVCIHSPWVRTNVLEGYQKELESTMARGVKVCIKYGLKPRNKLDKAPIDEESRVLFTRWSGKYPKHFISKTDNSHEKILICDSEFMIVGSFNWLSFAGVQKENEELRKESSSIVRNKDSIQKQREMFN</sequence>
<comment type="caution">
    <text evidence="2">The sequence shown here is derived from an EMBL/GenBank/DDBJ whole genome shotgun (WGS) entry which is preliminary data.</text>
</comment>
<accession>A0AAX2UL82</accession>
<evidence type="ECO:0000313" key="3">
    <source>
        <dbReference type="EMBL" id="TXK59152.1"/>
    </source>
</evidence>
<keyword evidence="5" id="KW-1185">Reference proteome</keyword>
<dbReference type="PROSITE" id="PS50035">
    <property type="entry name" value="PLD"/>
    <property type="match status" value="1"/>
</dbReference>
<feature type="domain" description="PLD phosphodiesterase" evidence="1">
    <location>
        <begin position="152"/>
        <end position="179"/>
    </location>
</feature>
<dbReference type="Proteomes" id="UP000321317">
    <property type="component" value="Unassembled WGS sequence"/>
</dbReference>
<dbReference type="AlphaFoldDB" id="A0AAX2UL82"/>
<dbReference type="InterPro" id="IPR025202">
    <property type="entry name" value="PLD-like_dom"/>
</dbReference>
<evidence type="ECO:0000313" key="5">
    <source>
        <dbReference type="Proteomes" id="UP000321317"/>
    </source>
</evidence>
<dbReference type="Gene3D" id="3.30.870.10">
    <property type="entry name" value="Endonuclease Chain A"/>
    <property type="match status" value="1"/>
</dbReference>
<dbReference type="CDD" id="cd09133">
    <property type="entry name" value="PLDc_unchar5"/>
    <property type="match status" value="1"/>
</dbReference>
<dbReference type="Pfam" id="PF13091">
    <property type="entry name" value="PLDc_2"/>
    <property type="match status" value="1"/>
</dbReference>
<gene>
    <name evidence="2" type="ORF">FDW42_01810</name>
    <name evidence="3" type="ORF">FVD16_01935</name>
</gene>
<evidence type="ECO:0000313" key="2">
    <source>
        <dbReference type="EMBL" id="TNB58601.1"/>
    </source>
</evidence>
<dbReference type="GO" id="GO:0006793">
    <property type="term" value="P:phosphorus metabolic process"/>
    <property type="evidence" value="ECO:0007669"/>
    <property type="project" value="UniProtKB-ARBA"/>
</dbReference>
<proteinExistence type="predicted"/>
<organism evidence="2 4">
    <name type="scientific">Campylobacter helveticus</name>
    <dbReference type="NCBI Taxonomy" id="28898"/>
    <lineage>
        <taxon>Bacteria</taxon>
        <taxon>Pseudomonadati</taxon>
        <taxon>Campylobacterota</taxon>
        <taxon>Epsilonproteobacteria</taxon>
        <taxon>Campylobacterales</taxon>
        <taxon>Campylobacteraceae</taxon>
        <taxon>Campylobacter</taxon>
    </lineage>
</organism>
<name>A0AAX2UL82_9BACT</name>
<evidence type="ECO:0000313" key="4">
    <source>
        <dbReference type="Proteomes" id="UP000306813"/>
    </source>
</evidence>